<gene>
    <name evidence="2" type="ORF">BDK89_4116</name>
</gene>
<dbReference type="AlphaFoldDB" id="A0A4R7I4P4"/>
<dbReference type="OrthoDB" id="5242601at2"/>
<keyword evidence="3" id="KW-1185">Reference proteome</keyword>
<feature type="domain" description="Polysaccharide pyruvyl transferase" evidence="1">
    <location>
        <begin position="44"/>
        <end position="180"/>
    </location>
</feature>
<feature type="domain" description="Polysaccharide pyruvyl transferase" evidence="1">
    <location>
        <begin position="276"/>
        <end position="318"/>
    </location>
</feature>
<accession>A0A4R7I4P4</accession>
<sequence length="358" mass="39496">MSSRLTKDDAQHLGILRSETLRVLRKFIRSGTDVALLDVPNQRNIGDSLIWLGELEYLRALQAKIAYVADITTYDPSALRAAMPSGVVLIHGGGNLGDVWLGHQDHRERLVGDLVDYPIVQLPQSVHFRSRERAALANDRLAQHGSLTALLRDDESMRRATDLLPDVDTLFCHDMALGAAINRSVPSIPLNVLLVLARQDREAASGLGHIPVDWVPEIRLEREDWTTPRVTGLAGTAARLATKPGHLGAKLRRKLGTQPVSATLMSAHQLALSSRNRLNVDRGVELLEKYPVIVTDRLHAHVMSALLGIPHITLDNDSRKVSAVYKATTGRFSTAYRAENLDEAKAMAIRLFAQARKD</sequence>
<reference evidence="2 3" key="1">
    <citation type="submission" date="2019-03" db="EMBL/GenBank/DDBJ databases">
        <title>Sequencing the genomes of 1000 actinobacteria strains.</title>
        <authorList>
            <person name="Klenk H.-P."/>
        </authorList>
    </citation>
    <scope>NUCLEOTIDE SEQUENCE [LARGE SCALE GENOMIC DNA]</scope>
    <source>
        <strain evidence="2 3">DSM 18936</strain>
    </source>
</reference>
<dbReference type="InterPro" id="IPR007345">
    <property type="entry name" value="Polysacch_pyruvyl_Trfase"/>
</dbReference>
<dbReference type="EMBL" id="SOAU01000001">
    <property type="protein sequence ID" value="TDT18495.1"/>
    <property type="molecule type" value="Genomic_DNA"/>
</dbReference>
<organism evidence="2 3">
    <name type="scientific">Ilumatobacter fluminis</name>
    <dbReference type="NCBI Taxonomy" id="467091"/>
    <lineage>
        <taxon>Bacteria</taxon>
        <taxon>Bacillati</taxon>
        <taxon>Actinomycetota</taxon>
        <taxon>Acidimicrobiia</taxon>
        <taxon>Acidimicrobiales</taxon>
        <taxon>Ilumatobacteraceae</taxon>
        <taxon>Ilumatobacter</taxon>
    </lineage>
</organism>
<dbReference type="GO" id="GO:0016740">
    <property type="term" value="F:transferase activity"/>
    <property type="evidence" value="ECO:0007669"/>
    <property type="project" value="UniProtKB-KW"/>
</dbReference>
<evidence type="ECO:0000259" key="1">
    <source>
        <dbReference type="Pfam" id="PF04230"/>
    </source>
</evidence>
<comment type="caution">
    <text evidence="2">The sequence shown here is derived from an EMBL/GenBank/DDBJ whole genome shotgun (WGS) entry which is preliminary data.</text>
</comment>
<proteinExistence type="predicted"/>
<dbReference type="Pfam" id="PF04230">
    <property type="entry name" value="PS_pyruv_trans"/>
    <property type="match status" value="2"/>
</dbReference>
<evidence type="ECO:0000313" key="2">
    <source>
        <dbReference type="EMBL" id="TDT18495.1"/>
    </source>
</evidence>
<dbReference type="Proteomes" id="UP000294558">
    <property type="component" value="Unassembled WGS sequence"/>
</dbReference>
<name>A0A4R7I4P4_9ACTN</name>
<evidence type="ECO:0000313" key="3">
    <source>
        <dbReference type="Proteomes" id="UP000294558"/>
    </source>
</evidence>
<keyword evidence="2" id="KW-0808">Transferase</keyword>
<protein>
    <submittedName>
        <fullName evidence="2">Pyruvyl transferase EpsO</fullName>
    </submittedName>
</protein>